<evidence type="ECO:0000256" key="4">
    <source>
        <dbReference type="ARBA" id="ARBA00011233"/>
    </source>
</evidence>
<dbReference type="NCBIfam" id="NF006767">
    <property type="entry name" value="PRK09289.1"/>
    <property type="match status" value="1"/>
</dbReference>
<dbReference type="PIRSF" id="PIRSF000498">
    <property type="entry name" value="Riboflavin_syn_A"/>
    <property type="match status" value="1"/>
</dbReference>
<comment type="pathway">
    <text evidence="3">Cofactor biosynthesis; riboflavin biosynthesis; riboflavin from 2-hydroxy-3-oxobutyl phosphate and 5-amino-6-(D-ribitylamino)uracil: step 2/2.</text>
</comment>
<dbReference type="PANTHER" id="PTHR21098">
    <property type="entry name" value="RIBOFLAVIN SYNTHASE ALPHA CHAIN"/>
    <property type="match status" value="1"/>
</dbReference>
<dbReference type="Gene3D" id="2.40.30.20">
    <property type="match status" value="2"/>
</dbReference>
<dbReference type="NCBIfam" id="NF009566">
    <property type="entry name" value="PRK13020.1"/>
    <property type="match status" value="1"/>
</dbReference>
<dbReference type="PANTHER" id="PTHR21098:SF12">
    <property type="entry name" value="RIBOFLAVIN SYNTHASE"/>
    <property type="match status" value="1"/>
</dbReference>
<comment type="subunit">
    <text evidence="4">Homotrimer.</text>
</comment>
<comment type="function">
    <text evidence="2">Catalyzes the dismutation of two molecules of 6,7-dimethyl-8-ribityllumazine, resulting in the formation of riboflavin and 5-amino-6-(D-ribitylamino)uracil.</text>
</comment>
<evidence type="ECO:0000256" key="11">
    <source>
        <dbReference type="PROSITE-ProRule" id="PRU00524"/>
    </source>
</evidence>
<dbReference type="NCBIfam" id="TIGR00187">
    <property type="entry name" value="ribE"/>
    <property type="match status" value="1"/>
</dbReference>
<evidence type="ECO:0000256" key="1">
    <source>
        <dbReference type="ARBA" id="ARBA00000968"/>
    </source>
</evidence>
<dbReference type="AlphaFoldDB" id="A0AAU7XHW1"/>
<evidence type="ECO:0000259" key="12">
    <source>
        <dbReference type="PROSITE" id="PS51177"/>
    </source>
</evidence>
<protein>
    <recommendedName>
        <fullName evidence="6 10">Riboflavin synthase</fullName>
        <ecNumber evidence="5 10">2.5.1.9</ecNumber>
    </recommendedName>
</protein>
<dbReference type="InterPro" id="IPR017938">
    <property type="entry name" value="Riboflavin_synthase-like_b-brl"/>
</dbReference>
<dbReference type="GO" id="GO:0004746">
    <property type="term" value="F:riboflavin synthase activity"/>
    <property type="evidence" value="ECO:0007669"/>
    <property type="project" value="UniProtKB-UniRule"/>
</dbReference>
<comment type="catalytic activity">
    <reaction evidence="1">
        <text>2 6,7-dimethyl-8-(1-D-ribityl)lumazine + H(+) = 5-amino-6-(D-ribitylamino)uracil + riboflavin</text>
        <dbReference type="Rhea" id="RHEA:20772"/>
        <dbReference type="ChEBI" id="CHEBI:15378"/>
        <dbReference type="ChEBI" id="CHEBI:15934"/>
        <dbReference type="ChEBI" id="CHEBI:57986"/>
        <dbReference type="ChEBI" id="CHEBI:58201"/>
        <dbReference type="EC" id="2.5.1.9"/>
    </reaction>
</comment>
<sequence>MFTGIVTDVGEILALTPRETGIRLRIGTAYDVAGIDLGASIAHAGICLTVVEKGTTGNRNWFDVEASPETLAVTTMGSWQVGDRINLERSLTLGQEMGGHIVTGHVDGVAEIVERRDEGDMARFTFRVPVSHARFVAAKGSVALDGTSLTVNTVDRDTFSIMMIPHTLAVTSWGPKRAGDKVNFEVDLMARYAARLAETIA</sequence>
<feature type="repeat" description="Lumazine-binding" evidence="11">
    <location>
        <begin position="1"/>
        <end position="100"/>
    </location>
</feature>
<dbReference type="Pfam" id="PF00677">
    <property type="entry name" value="Lum_binding"/>
    <property type="match status" value="2"/>
</dbReference>
<accession>A0AAU7XHW1</accession>
<dbReference type="EC" id="2.5.1.9" evidence="5 10"/>
<dbReference type="KEGG" id="mflg:ABS361_10430"/>
<evidence type="ECO:0000256" key="2">
    <source>
        <dbReference type="ARBA" id="ARBA00002803"/>
    </source>
</evidence>
<reference evidence="13" key="1">
    <citation type="submission" date="2024-06" db="EMBL/GenBank/DDBJ databases">
        <title>Methylostella associata gen. nov., sp. nov., a novel Ancalomicrobiaceae-affiliated facultatively methylotrophic bacteria that feed on methanotrophs of the genus Methylococcus.</title>
        <authorList>
            <person name="Saltykova V."/>
            <person name="Danilova O.V."/>
            <person name="Oshkin I.Y."/>
            <person name="Belova S.E."/>
            <person name="Pimenov N.V."/>
            <person name="Dedysh S.N."/>
        </authorList>
    </citation>
    <scope>NUCLEOTIDE SEQUENCE</scope>
    <source>
        <strain evidence="13">S20</strain>
    </source>
</reference>
<evidence type="ECO:0000256" key="8">
    <source>
        <dbReference type="ARBA" id="ARBA00022679"/>
    </source>
</evidence>
<proteinExistence type="predicted"/>
<feature type="domain" description="Lumazine-binding" evidence="12">
    <location>
        <begin position="1"/>
        <end position="100"/>
    </location>
</feature>
<dbReference type="PROSITE" id="PS51177">
    <property type="entry name" value="LUMAZINE_BIND"/>
    <property type="match status" value="2"/>
</dbReference>
<feature type="domain" description="Lumazine-binding" evidence="12">
    <location>
        <begin position="101"/>
        <end position="197"/>
    </location>
</feature>
<feature type="repeat" description="Lumazine-binding" evidence="11">
    <location>
        <begin position="101"/>
        <end position="197"/>
    </location>
</feature>
<dbReference type="InterPro" id="IPR023366">
    <property type="entry name" value="ATP_synth_asu-like_sf"/>
</dbReference>
<dbReference type="InterPro" id="IPR026017">
    <property type="entry name" value="Lumazine-bd_dom"/>
</dbReference>
<evidence type="ECO:0000256" key="5">
    <source>
        <dbReference type="ARBA" id="ARBA00012827"/>
    </source>
</evidence>
<evidence type="ECO:0000256" key="10">
    <source>
        <dbReference type="NCBIfam" id="TIGR00187"/>
    </source>
</evidence>
<keyword evidence="7" id="KW-0686">Riboflavin biosynthesis</keyword>
<evidence type="ECO:0000313" key="13">
    <source>
        <dbReference type="EMBL" id="XBY46582.1"/>
    </source>
</evidence>
<evidence type="ECO:0000256" key="6">
    <source>
        <dbReference type="ARBA" id="ARBA00013950"/>
    </source>
</evidence>
<dbReference type="FunFam" id="2.40.30.20:FF:000003">
    <property type="entry name" value="Riboflavin synthase, alpha subunit"/>
    <property type="match status" value="1"/>
</dbReference>
<dbReference type="InterPro" id="IPR001783">
    <property type="entry name" value="Lumazine-bd"/>
</dbReference>
<gene>
    <name evidence="13" type="ORF">ABS361_10430</name>
</gene>
<name>A0AAU7XHW1_9HYPH</name>
<dbReference type="FunFam" id="2.40.30.20:FF:000004">
    <property type="entry name" value="Riboflavin synthase, alpha subunit"/>
    <property type="match status" value="1"/>
</dbReference>
<keyword evidence="8 13" id="KW-0808">Transferase</keyword>
<organism evidence="13">
    <name type="scientific">Methyloraptor flagellatus</name>
    <dbReference type="NCBI Taxonomy" id="3162530"/>
    <lineage>
        <taxon>Bacteria</taxon>
        <taxon>Pseudomonadati</taxon>
        <taxon>Pseudomonadota</taxon>
        <taxon>Alphaproteobacteria</taxon>
        <taxon>Hyphomicrobiales</taxon>
        <taxon>Ancalomicrobiaceae</taxon>
        <taxon>Methyloraptor</taxon>
    </lineage>
</organism>
<dbReference type="RefSeq" id="WP_407051675.1">
    <property type="nucleotide sequence ID" value="NZ_CP158568.1"/>
</dbReference>
<evidence type="ECO:0000256" key="3">
    <source>
        <dbReference type="ARBA" id="ARBA00004887"/>
    </source>
</evidence>
<dbReference type="GO" id="GO:0009231">
    <property type="term" value="P:riboflavin biosynthetic process"/>
    <property type="evidence" value="ECO:0007669"/>
    <property type="project" value="UniProtKB-KW"/>
</dbReference>
<dbReference type="CDD" id="cd00402">
    <property type="entry name" value="Riboflavin_synthase_like"/>
    <property type="match status" value="1"/>
</dbReference>
<dbReference type="SUPFAM" id="SSF63380">
    <property type="entry name" value="Riboflavin synthase domain-like"/>
    <property type="match status" value="2"/>
</dbReference>
<evidence type="ECO:0000256" key="7">
    <source>
        <dbReference type="ARBA" id="ARBA00022619"/>
    </source>
</evidence>
<dbReference type="EMBL" id="CP158568">
    <property type="protein sequence ID" value="XBY46582.1"/>
    <property type="molecule type" value="Genomic_DNA"/>
</dbReference>
<evidence type="ECO:0000256" key="9">
    <source>
        <dbReference type="ARBA" id="ARBA00022737"/>
    </source>
</evidence>
<keyword evidence="9" id="KW-0677">Repeat</keyword>